<proteinExistence type="predicted"/>
<reference evidence="1" key="2">
    <citation type="submission" date="2020-05" db="UniProtKB">
        <authorList>
            <consortium name="EnsemblMetazoa"/>
        </authorList>
    </citation>
    <scope>IDENTIFICATION</scope>
    <source>
        <strain evidence="1">IAEA</strain>
    </source>
</reference>
<dbReference type="Proteomes" id="UP000092460">
    <property type="component" value="Unassembled WGS sequence"/>
</dbReference>
<organism evidence="1 2">
    <name type="scientific">Glossina palpalis gambiensis</name>
    <dbReference type="NCBI Taxonomy" id="67801"/>
    <lineage>
        <taxon>Eukaryota</taxon>
        <taxon>Metazoa</taxon>
        <taxon>Ecdysozoa</taxon>
        <taxon>Arthropoda</taxon>
        <taxon>Hexapoda</taxon>
        <taxon>Insecta</taxon>
        <taxon>Pterygota</taxon>
        <taxon>Neoptera</taxon>
        <taxon>Endopterygota</taxon>
        <taxon>Diptera</taxon>
        <taxon>Brachycera</taxon>
        <taxon>Muscomorpha</taxon>
        <taxon>Hippoboscoidea</taxon>
        <taxon>Glossinidae</taxon>
        <taxon>Glossina</taxon>
    </lineage>
</organism>
<evidence type="ECO:0000313" key="2">
    <source>
        <dbReference type="Proteomes" id="UP000092460"/>
    </source>
</evidence>
<dbReference type="EMBL" id="JXJN01008576">
    <property type="status" value="NOT_ANNOTATED_CDS"/>
    <property type="molecule type" value="Genomic_DNA"/>
</dbReference>
<sequence>MEKKEKPNASSSILSLVESVSSKIKTCTCGFKMNEARWAFCRSALVFTVGVMLTMQLQNVQINSKLIFRYLLIFNRKLALTEKNNETISYKTSSECTVAFNVEYNNKFGTTLSYEFLKNH</sequence>
<evidence type="ECO:0000313" key="1">
    <source>
        <dbReference type="EnsemblMetazoa" id="GPPI019080-PA"/>
    </source>
</evidence>
<dbReference type="AlphaFoldDB" id="A0A1B0B4Z2"/>
<accession>A0A1B0B4Z2</accession>
<name>A0A1B0B4Z2_9MUSC</name>
<keyword evidence="2" id="KW-1185">Reference proteome</keyword>
<reference evidence="2" key="1">
    <citation type="submission" date="2015-01" db="EMBL/GenBank/DDBJ databases">
        <authorList>
            <person name="Aksoy S."/>
            <person name="Warren W."/>
            <person name="Wilson R.K."/>
        </authorList>
    </citation>
    <scope>NUCLEOTIDE SEQUENCE [LARGE SCALE GENOMIC DNA]</scope>
    <source>
        <strain evidence="2">IAEA</strain>
    </source>
</reference>
<dbReference type="EnsemblMetazoa" id="GPPI019080-RA">
    <property type="protein sequence ID" value="GPPI019080-PA"/>
    <property type="gene ID" value="GPPI019080"/>
</dbReference>
<dbReference type="VEuPathDB" id="VectorBase:GPPI019080"/>
<protein>
    <submittedName>
        <fullName evidence="1">Uncharacterized protein</fullName>
    </submittedName>
</protein>